<feature type="compositionally biased region" description="Low complexity" evidence="1">
    <location>
        <begin position="42"/>
        <end position="56"/>
    </location>
</feature>
<feature type="compositionally biased region" description="Low complexity" evidence="1">
    <location>
        <begin position="285"/>
        <end position="305"/>
    </location>
</feature>
<protein>
    <submittedName>
        <fullName evidence="2">Inner membrane protein translocase component YidC, long form</fullName>
    </submittedName>
</protein>
<accession>A0A6J4TZ04</accession>
<name>A0A6J4TZ04_9ACTN</name>
<reference evidence="2" key="1">
    <citation type="submission" date="2020-02" db="EMBL/GenBank/DDBJ databases">
        <authorList>
            <person name="Meier V. D."/>
        </authorList>
    </citation>
    <scope>NUCLEOTIDE SEQUENCE</scope>
    <source>
        <strain evidence="2">AVDCRST_MAG30</strain>
    </source>
</reference>
<feature type="compositionally biased region" description="Basic residues" evidence="1">
    <location>
        <begin position="269"/>
        <end position="280"/>
    </location>
</feature>
<sequence>GLRLPAPPAADRLLRGDPRVLPRPGGTRLGRRDRGADRGRAGRPAPARVQAVPVDAGDGPAAARDQGAAGEVQGRPRAPQPGDDEVLPGEQGQPAGLLPADHRAAPGVPRALLHAAGGSAARHLPEEEPARHRRSGPLWSDARLRLLLHSRPHEQGDGLGPRRPDRALRRDAARLERHVDRQHGSQPAAADARPALPLRGLHLELPGGPARLLDHHERLDDRAAGDHQVAPGAVASPGRAEAGGSVRAGFAVLPEGRPGTRRQAGAPSRGRRRGRRRRRRTEGPAVRSAAAFAAQEEEALGAPAM</sequence>
<feature type="region of interest" description="Disordered" evidence="1">
    <location>
        <begin position="1"/>
        <end position="137"/>
    </location>
</feature>
<feature type="region of interest" description="Disordered" evidence="1">
    <location>
        <begin position="250"/>
        <end position="305"/>
    </location>
</feature>
<feature type="non-terminal residue" evidence="2">
    <location>
        <position position="305"/>
    </location>
</feature>
<feature type="non-terminal residue" evidence="2">
    <location>
        <position position="1"/>
    </location>
</feature>
<evidence type="ECO:0000256" key="1">
    <source>
        <dbReference type="SAM" id="MobiDB-lite"/>
    </source>
</evidence>
<organism evidence="2">
    <name type="scientific">uncultured Solirubrobacteraceae bacterium</name>
    <dbReference type="NCBI Taxonomy" id="1162706"/>
    <lineage>
        <taxon>Bacteria</taxon>
        <taxon>Bacillati</taxon>
        <taxon>Actinomycetota</taxon>
        <taxon>Thermoleophilia</taxon>
        <taxon>Solirubrobacterales</taxon>
        <taxon>Solirubrobacteraceae</taxon>
        <taxon>environmental samples</taxon>
    </lineage>
</organism>
<evidence type="ECO:0000313" key="2">
    <source>
        <dbReference type="EMBL" id="CAA9534579.1"/>
    </source>
</evidence>
<gene>
    <name evidence="2" type="ORF">AVDCRST_MAG30-4099</name>
</gene>
<proteinExistence type="predicted"/>
<dbReference type="AlphaFoldDB" id="A0A6J4TZ04"/>
<dbReference type="EMBL" id="CADCVS010000537">
    <property type="protein sequence ID" value="CAA9534579.1"/>
    <property type="molecule type" value="Genomic_DNA"/>
</dbReference>
<feature type="compositionally biased region" description="Basic and acidic residues" evidence="1">
    <location>
        <begin position="30"/>
        <end position="40"/>
    </location>
</feature>